<dbReference type="RefSeq" id="WP_085282481.1">
    <property type="nucleotide sequence ID" value="NZ_FOBI01000001.1"/>
</dbReference>
<dbReference type="AlphaFoldDB" id="A0A1H7HA13"/>
<evidence type="ECO:0000313" key="2">
    <source>
        <dbReference type="EMBL" id="SEK47058.1"/>
    </source>
</evidence>
<name>A0A1H7HA13_9GAMM</name>
<reference evidence="3" key="1">
    <citation type="submission" date="2016-10" db="EMBL/GenBank/DDBJ databases">
        <authorList>
            <person name="Varghese N."/>
            <person name="Submissions S."/>
        </authorList>
    </citation>
    <scope>NUCLEOTIDE SEQUENCE [LARGE SCALE GENOMIC DNA]</scope>
    <source>
        <strain evidence="3">CGMCC 1.9127</strain>
    </source>
</reference>
<keyword evidence="1" id="KW-1133">Transmembrane helix</keyword>
<sequence>MRRVFKSTPLQRQQGIALLQVLLISAIISILAIRFSITAREQVATSSAFEQRIKAAQLLKSTQNQIFYTLLTQNLTATDKLLFPNSETWNFYGQPFTLVEDNEYRAVLSIQDNAGLLSQQNSNSPYWRRVLLNLGYNEAEAKEIQGQLEDWQDSDSESWLIGNQEPVALPNGQRYRNQPIQLAQEIAWFFTKQSELAPLIQHISTPFPGAGINLLHAPDLLLSTFFSEDIAAELIQQRREGTLTKRDIINVLGDAYDDELVSFFAGNQFKIILQITLGEVTLQETVEIQIQARKTEPLLIFSRY</sequence>
<dbReference type="Proteomes" id="UP000199297">
    <property type="component" value="Unassembled WGS sequence"/>
</dbReference>
<keyword evidence="3" id="KW-1185">Reference proteome</keyword>
<evidence type="ECO:0000256" key="1">
    <source>
        <dbReference type="SAM" id="Phobius"/>
    </source>
</evidence>
<keyword evidence="1" id="KW-0812">Transmembrane</keyword>
<dbReference type="EMBL" id="FOBI01000001">
    <property type="protein sequence ID" value="SEK47058.1"/>
    <property type="molecule type" value="Genomic_DNA"/>
</dbReference>
<evidence type="ECO:0000313" key="3">
    <source>
        <dbReference type="Proteomes" id="UP000199297"/>
    </source>
</evidence>
<keyword evidence="1" id="KW-0472">Membrane</keyword>
<proteinExistence type="predicted"/>
<gene>
    <name evidence="2" type="ORF">SAMN05216262_101436</name>
</gene>
<dbReference type="STRING" id="641665.GCA_002104455_00269"/>
<accession>A0A1H7HA13</accession>
<organism evidence="2 3">
    <name type="scientific">Colwellia chukchiensis</name>
    <dbReference type="NCBI Taxonomy" id="641665"/>
    <lineage>
        <taxon>Bacteria</taxon>
        <taxon>Pseudomonadati</taxon>
        <taxon>Pseudomonadota</taxon>
        <taxon>Gammaproteobacteria</taxon>
        <taxon>Alteromonadales</taxon>
        <taxon>Colwelliaceae</taxon>
        <taxon>Colwellia</taxon>
    </lineage>
</organism>
<protein>
    <submittedName>
        <fullName evidence="2">Type II secretory pathway, component PulK</fullName>
    </submittedName>
</protein>
<feature type="transmembrane region" description="Helical" evidence="1">
    <location>
        <begin position="16"/>
        <end position="37"/>
    </location>
</feature>
<dbReference type="OrthoDB" id="6316127at2"/>